<feature type="region of interest" description="Disordered" evidence="1">
    <location>
        <begin position="1"/>
        <end position="23"/>
    </location>
</feature>
<comment type="caution">
    <text evidence="2">The sequence shown here is derived from an EMBL/GenBank/DDBJ whole genome shotgun (WGS) entry which is preliminary data.</text>
</comment>
<evidence type="ECO:0000313" key="2">
    <source>
        <dbReference type="EMBL" id="NQE37530.1"/>
    </source>
</evidence>
<evidence type="ECO:0000256" key="1">
    <source>
        <dbReference type="SAM" id="MobiDB-lite"/>
    </source>
</evidence>
<dbReference type="RefSeq" id="WP_172191645.1">
    <property type="nucleotide sequence ID" value="NZ_CAWPPK010000041.1"/>
</dbReference>
<reference evidence="2 3" key="1">
    <citation type="journal article" date="2020" name="Sci. Rep.">
        <title>A novel cyanobacterial geosmin producer, revising GeoA distribution and dispersion patterns in Bacteria.</title>
        <authorList>
            <person name="Churro C."/>
            <person name="Semedo-Aguiar A.P."/>
            <person name="Silva A.D."/>
            <person name="Pereira-Leal J.B."/>
            <person name="Leite R.B."/>
        </authorList>
    </citation>
    <scope>NUCLEOTIDE SEQUENCE [LARGE SCALE GENOMIC DNA]</scope>
    <source>
        <strain evidence="2 3">IPMA8</strain>
    </source>
</reference>
<gene>
    <name evidence="2" type="ORF">E5S67_05303</name>
</gene>
<dbReference type="EMBL" id="SRRZ01000135">
    <property type="protein sequence ID" value="NQE37530.1"/>
    <property type="molecule type" value="Genomic_DNA"/>
</dbReference>
<keyword evidence="3" id="KW-1185">Reference proteome</keyword>
<dbReference type="Proteomes" id="UP000702425">
    <property type="component" value="Unassembled WGS sequence"/>
</dbReference>
<organism evidence="2 3">
    <name type="scientific">Microcoleus asticus IPMA8</name>
    <dbReference type="NCBI Taxonomy" id="2563858"/>
    <lineage>
        <taxon>Bacteria</taxon>
        <taxon>Bacillati</taxon>
        <taxon>Cyanobacteriota</taxon>
        <taxon>Cyanophyceae</taxon>
        <taxon>Oscillatoriophycideae</taxon>
        <taxon>Oscillatoriales</taxon>
        <taxon>Microcoleaceae</taxon>
        <taxon>Microcoleus</taxon>
        <taxon>Microcoleus asticus</taxon>
    </lineage>
</organism>
<accession>A0ABX2D6K6</accession>
<proteinExistence type="predicted"/>
<protein>
    <submittedName>
        <fullName evidence="2">Uncharacterized protein</fullName>
    </submittedName>
</protein>
<sequence length="184" mass="18865">MADHASGAGASVTGTSHASPQGAASKERYVYGILARLEEEENNLTRVAERTDRITITANLSTKTASIDLLLNVVAANAAGGVTTYTASHYLTGSTFASGTGGDSSAPNLAQAAMEGVVALKLLELDPAKRLYPNPDKTVITRCTHTLAASGGSNATFSALLEFPIEVISLPGGGSVIEGKVFLN</sequence>
<name>A0ABX2D6K6_9CYAN</name>
<evidence type="ECO:0000313" key="3">
    <source>
        <dbReference type="Proteomes" id="UP000702425"/>
    </source>
</evidence>